<sequence length="147" mass="15734">MKKTKMRGVVAAFALLATGLAEAGPKVNVTFKNVGTQTAVLKIVTSNESSTFQIASPPPLQKVDSGSFTNFDVQRVISPDVNSAQVRYTMGTKTCAFGTIYQMRVLPGGITQPQWTKTATPSGGATCTATITRMNADYSWAVEFTMK</sequence>
<evidence type="ECO:0000256" key="1">
    <source>
        <dbReference type="SAM" id="SignalP"/>
    </source>
</evidence>
<accession>A0ABU8QSU0</accession>
<dbReference type="Proteomes" id="UP001380290">
    <property type="component" value="Unassembled WGS sequence"/>
</dbReference>
<feature type="signal peptide" evidence="1">
    <location>
        <begin position="1"/>
        <end position="23"/>
    </location>
</feature>
<keyword evidence="3" id="KW-1185">Reference proteome</keyword>
<evidence type="ECO:0000313" key="2">
    <source>
        <dbReference type="EMBL" id="MEJ5863728.1"/>
    </source>
</evidence>
<name>A0ABU8QSU0_9PSED</name>
<protein>
    <submittedName>
        <fullName evidence="2">Uncharacterized protein</fullName>
    </submittedName>
</protein>
<dbReference type="EMBL" id="JBBHLC010000024">
    <property type="protein sequence ID" value="MEJ5863728.1"/>
    <property type="molecule type" value="Genomic_DNA"/>
</dbReference>
<feature type="chain" id="PRO_5046906591" evidence="1">
    <location>
        <begin position="24"/>
        <end position="147"/>
    </location>
</feature>
<keyword evidence="1" id="KW-0732">Signal</keyword>
<dbReference type="RefSeq" id="WP_339599254.1">
    <property type="nucleotide sequence ID" value="NZ_JBBHLC010000024.1"/>
</dbReference>
<evidence type="ECO:0000313" key="3">
    <source>
        <dbReference type="Proteomes" id="UP001380290"/>
    </source>
</evidence>
<comment type="caution">
    <text evidence="2">The sequence shown here is derived from an EMBL/GenBank/DDBJ whole genome shotgun (WGS) entry which is preliminary data.</text>
</comment>
<reference evidence="2 3" key="1">
    <citation type="submission" date="2024-02" db="EMBL/GenBank/DDBJ databases">
        <title>Identification of pathogenicity and growth-promoting function of Pseudomonas putida variant.</title>
        <authorList>
            <person name="Sun J."/>
        </authorList>
    </citation>
    <scope>NUCLEOTIDE SEQUENCE [LARGE SCALE GENOMIC DNA]</scope>
    <source>
        <strain evidence="2 3">A03</strain>
    </source>
</reference>
<proteinExistence type="predicted"/>
<gene>
    <name evidence="2" type="ORF">V7S98_10875</name>
</gene>
<organism evidence="2 3">
    <name type="scientific">Pseudomonas farsensis</name>
    <dbReference type="NCBI Taxonomy" id="2745492"/>
    <lineage>
        <taxon>Bacteria</taxon>
        <taxon>Pseudomonadati</taxon>
        <taxon>Pseudomonadota</taxon>
        <taxon>Gammaproteobacteria</taxon>
        <taxon>Pseudomonadales</taxon>
        <taxon>Pseudomonadaceae</taxon>
        <taxon>Pseudomonas</taxon>
    </lineage>
</organism>